<dbReference type="PROSITE" id="PS50235">
    <property type="entry name" value="USP_3"/>
    <property type="match status" value="1"/>
</dbReference>
<dbReference type="GO" id="GO:0016579">
    <property type="term" value="P:protein deubiquitination"/>
    <property type="evidence" value="ECO:0007669"/>
    <property type="project" value="TreeGrafter"/>
</dbReference>
<dbReference type="PANTHER" id="PTHR24006">
    <property type="entry name" value="UBIQUITIN CARBOXYL-TERMINAL HYDROLASE"/>
    <property type="match status" value="1"/>
</dbReference>
<dbReference type="Gene3D" id="3.90.70.10">
    <property type="entry name" value="Cysteine proteinases"/>
    <property type="match status" value="2"/>
</dbReference>
<dbReference type="InterPro" id="IPR050164">
    <property type="entry name" value="Peptidase_C19"/>
</dbReference>
<evidence type="ECO:0000256" key="1">
    <source>
        <dbReference type="SAM" id="MobiDB-lite"/>
    </source>
</evidence>
<sequence>MPHATAATTAVTPAPSAQSRAAVLFGAENHPPVGSSSGVNRLRKRSRLCLGKRRRALPAQHAAVGQPSIGTAGSPSFQERFRSPFTSSAALAPPAEAIGYPWGASPGLSETCLDRAGVLAPAAWTIERPSSGPSPPFVGLKNLGETCYVNAVLQALTACHGVLTSSRGGGGGWHDVGSEGSEGSCSTPPAADAAPAGAASEGTAVLVAGVTGTQRNPVLAALEQVLGEMETRNRALSQQQLVAFGSQTAVSSPAEPESTGSGATSSPESKTCQPYDQTPLRPSASTGEGVLVEAIAPTFLVELIRGGWLSADRSRLGGGGAGATGSTEFGTGQACVSELLGKFLGLVVDDGGSGATSLGGVGGRRSGGSHSSSFCCLAQAFRGTLCARTLCVECERDRTAREDFTELTLPPLLPPPQHAPPLTAQGAIPAAENDGGPSLRGRRRTMQTLVDGVFEGESLAGNNKLCDSGDVFYDLIGVILHQGQTLASGHYTFALHAAAGDSASFLEQQQQQQADRDNRALVQQEPPGAAAAGSTCGKPGFALFDDATVGWLSPEEERAVLRGGGGVFGDPFLVFYARRP</sequence>
<dbReference type="Proteomes" id="UP000002630">
    <property type="component" value="Linkage Group LG02"/>
</dbReference>
<name>D7FM48_ECTSI</name>
<gene>
    <name evidence="3" type="ORF">Esi_0163_0068</name>
</gene>
<dbReference type="PROSITE" id="PS00973">
    <property type="entry name" value="USP_2"/>
    <property type="match status" value="1"/>
</dbReference>
<evidence type="ECO:0000259" key="2">
    <source>
        <dbReference type="PROSITE" id="PS50235"/>
    </source>
</evidence>
<dbReference type="AlphaFoldDB" id="D7FM48"/>
<dbReference type="InParanoid" id="D7FM48"/>
<evidence type="ECO:0000313" key="4">
    <source>
        <dbReference type="Proteomes" id="UP000002630"/>
    </source>
</evidence>
<dbReference type="GO" id="GO:0005829">
    <property type="term" value="C:cytosol"/>
    <property type="evidence" value="ECO:0007669"/>
    <property type="project" value="TreeGrafter"/>
</dbReference>
<keyword evidence="4" id="KW-1185">Reference proteome</keyword>
<accession>D7FM48</accession>
<dbReference type="GO" id="GO:0005634">
    <property type="term" value="C:nucleus"/>
    <property type="evidence" value="ECO:0007669"/>
    <property type="project" value="TreeGrafter"/>
</dbReference>
<evidence type="ECO:0000313" key="3">
    <source>
        <dbReference type="EMBL" id="CBJ29873.1"/>
    </source>
</evidence>
<dbReference type="EMBL" id="FN649727">
    <property type="protein sequence ID" value="CBJ29873.1"/>
    <property type="molecule type" value="Genomic_DNA"/>
</dbReference>
<feature type="compositionally biased region" description="Polar residues" evidence="1">
    <location>
        <begin position="258"/>
        <end position="276"/>
    </location>
</feature>
<dbReference type="InterPro" id="IPR038765">
    <property type="entry name" value="Papain-like_cys_pep_sf"/>
</dbReference>
<reference evidence="3 4" key="1">
    <citation type="journal article" date="2010" name="Nature">
        <title>The Ectocarpus genome and the independent evolution of multicellularity in brown algae.</title>
        <authorList>
            <person name="Cock J.M."/>
            <person name="Sterck L."/>
            <person name="Rouze P."/>
            <person name="Scornet D."/>
            <person name="Allen A.E."/>
            <person name="Amoutzias G."/>
            <person name="Anthouard V."/>
            <person name="Artiguenave F."/>
            <person name="Aury J.M."/>
            <person name="Badger J.H."/>
            <person name="Beszteri B."/>
            <person name="Billiau K."/>
            <person name="Bonnet E."/>
            <person name="Bothwell J.H."/>
            <person name="Bowler C."/>
            <person name="Boyen C."/>
            <person name="Brownlee C."/>
            <person name="Carrano C.J."/>
            <person name="Charrier B."/>
            <person name="Cho G.Y."/>
            <person name="Coelho S.M."/>
            <person name="Collen J."/>
            <person name="Corre E."/>
            <person name="Da Silva C."/>
            <person name="Delage L."/>
            <person name="Delaroque N."/>
            <person name="Dittami S.M."/>
            <person name="Doulbeau S."/>
            <person name="Elias M."/>
            <person name="Farnham G."/>
            <person name="Gachon C.M."/>
            <person name="Gschloessl B."/>
            <person name="Heesch S."/>
            <person name="Jabbari K."/>
            <person name="Jubin C."/>
            <person name="Kawai H."/>
            <person name="Kimura K."/>
            <person name="Kloareg B."/>
            <person name="Kupper F.C."/>
            <person name="Lang D."/>
            <person name="Le Bail A."/>
            <person name="Leblanc C."/>
            <person name="Lerouge P."/>
            <person name="Lohr M."/>
            <person name="Lopez P.J."/>
            <person name="Martens C."/>
            <person name="Maumus F."/>
            <person name="Michel G."/>
            <person name="Miranda-Saavedra D."/>
            <person name="Morales J."/>
            <person name="Moreau H."/>
            <person name="Motomura T."/>
            <person name="Nagasato C."/>
            <person name="Napoli C.A."/>
            <person name="Nelson D.R."/>
            <person name="Nyvall-Collen P."/>
            <person name="Peters A.F."/>
            <person name="Pommier C."/>
            <person name="Potin P."/>
            <person name="Poulain J."/>
            <person name="Quesneville H."/>
            <person name="Read B."/>
            <person name="Rensing S.A."/>
            <person name="Ritter A."/>
            <person name="Rousvoal S."/>
            <person name="Samanta M."/>
            <person name="Samson G."/>
            <person name="Schroeder D.C."/>
            <person name="Segurens B."/>
            <person name="Strittmatter M."/>
            <person name="Tonon T."/>
            <person name="Tregear J.W."/>
            <person name="Valentin K."/>
            <person name="von Dassow P."/>
            <person name="Yamagishi T."/>
            <person name="Van de Peer Y."/>
            <person name="Wincker P."/>
        </authorList>
    </citation>
    <scope>NUCLEOTIDE SEQUENCE [LARGE SCALE GENOMIC DNA]</scope>
    <source>
        <strain evidence="4">Ec32 / CCAP1310/4</strain>
    </source>
</reference>
<dbReference type="EMBL" id="FN648164">
    <property type="protein sequence ID" value="CBJ29873.1"/>
    <property type="molecule type" value="Genomic_DNA"/>
</dbReference>
<dbReference type="InterPro" id="IPR018200">
    <property type="entry name" value="USP_CS"/>
</dbReference>
<feature type="domain" description="USP" evidence="2">
    <location>
        <begin position="138"/>
        <end position="579"/>
    </location>
</feature>
<feature type="compositionally biased region" description="Low complexity" evidence="1">
    <location>
        <begin position="188"/>
        <end position="197"/>
    </location>
</feature>
<proteinExistence type="predicted"/>
<feature type="region of interest" description="Disordered" evidence="1">
    <location>
        <begin position="167"/>
        <end position="197"/>
    </location>
</feature>
<dbReference type="GO" id="GO:0004843">
    <property type="term" value="F:cysteine-type deubiquitinase activity"/>
    <property type="evidence" value="ECO:0007669"/>
    <property type="project" value="InterPro"/>
</dbReference>
<dbReference type="InterPro" id="IPR028889">
    <property type="entry name" value="USP"/>
</dbReference>
<dbReference type="OrthoDB" id="2248014at2759"/>
<protein>
    <recommendedName>
        <fullName evidence="2">USP domain-containing protein</fullName>
    </recommendedName>
</protein>
<feature type="region of interest" description="Disordered" evidence="1">
    <location>
        <begin position="247"/>
        <end position="286"/>
    </location>
</feature>
<dbReference type="SUPFAM" id="SSF54001">
    <property type="entry name" value="Cysteine proteinases"/>
    <property type="match status" value="1"/>
</dbReference>
<organism evidence="3 4">
    <name type="scientific">Ectocarpus siliculosus</name>
    <name type="common">Brown alga</name>
    <name type="synonym">Conferva siliculosa</name>
    <dbReference type="NCBI Taxonomy" id="2880"/>
    <lineage>
        <taxon>Eukaryota</taxon>
        <taxon>Sar</taxon>
        <taxon>Stramenopiles</taxon>
        <taxon>Ochrophyta</taxon>
        <taxon>PX clade</taxon>
        <taxon>Phaeophyceae</taxon>
        <taxon>Ectocarpales</taxon>
        <taxon>Ectocarpaceae</taxon>
        <taxon>Ectocarpus</taxon>
    </lineage>
</organism>
<feature type="region of interest" description="Disordered" evidence="1">
    <location>
        <begin position="408"/>
        <end position="441"/>
    </location>
</feature>